<dbReference type="CDD" id="cd22912">
    <property type="entry name" value="HFD_H4"/>
    <property type="match status" value="1"/>
</dbReference>
<evidence type="ECO:0000256" key="10">
    <source>
        <dbReference type="SAM" id="MobiDB-lite"/>
    </source>
</evidence>
<feature type="region of interest" description="Disordered" evidence="10">
    <location>
        <begin position="66"/>
        <end position="92"/>
    </location>
</feature>
<reference evidence="12" key="1">
    <citation type="submission" date="2021-01" db="EMBL/GenBank/DDBJ databases">
        <authorList>
            <person name="Corre E."/>
            <person name="Pelletier E."/>
            <person name="Niang G."/>
            <person name="Scheremetjew M."/>
            <person name="Finn R."/>
            <person name="Kale V."/>
            <person name="Holt S."/>
            <person name="Cochrane G."/>
            <person name="Meng A."/>
            <person name="Brown T."/>
            <person name="Cohen L."/>
        </authorList>
    </citation>
    <scope>NUCLEOTIDE SEQUENCE</scope>
    <source>
        <strain evidence="12">OF101</strain>
    </source>
</reference>
<keyword evidence="5 9" id="KW-0158">Chromosome</keyword>
<dbReference type="GO" id="GO:0003677">
    <property type="term" value="F:DNA binding"/>
    <property type="evidence" value="ECO:0007669"/>
    <property type="project" value="UniProtKB-KW"/>
</dbReference>
<keyword evidence="7 9" id="KW-0539">Nucleus</keyword>
<dbReference type="GO" id="GO:0046982">
    <property type="term" value="F:protein heterodimerization activity"/>
    <property type="evidence" value="ECO:0007669"/>
    <property type="project" value="InterPro"/>
</dbReference>
<organism evidence="12">
    <name type="scientific">Alexandrium catenella</name>
    <name type="common">Red tide dinoflagellate</name>
    <name type="synonym">Gonyaulax catenella</name>
    <dbReference type="NCBI Taxonomy" id="2925"/>
    <lineage>
        <taxon>Eukaryota</taxon>
        <taxon>Sar</taxon>
        <taxon>Alveolata</taxon>
        <taxon>Dinophyceae</taxon>
        <taxon>Gonyaulacales</taxon>
        <taxon>Pyrocystaceae</taxon>
        <taxon>Alexandrium</taxon>
    </lineage>
</organism>
<comment type="similarity">
    <text evidence="3 9">Belongs to the histone H4 family.</text>
</comment>
<proteinExistence type="inferred from homology"/>
<evidence type="ECO:0000256" key="3">
    <source>
        <dbReference type="ARBA" id="ARBA00006564"/>
    </source>
</evidence>
<evidence type="ECO:0000256" key="6">
    <source>
        <dbReference type="ARBA" id="ARBA00023125"/>
    </source>
</evidence>
<feature type="domain" description="CENP-T/Histone H4 histone fold" evidence="11">
    <location>
        <begin position="132"/>
        <end position="190"/>
    </location>
</feature>
<dbReference type="PRINTS" id="PR00623">
    <property type="entry name" value="HISTONEH4"/>
</dbReference>
<evidence type="ECO:0000259" key="11">
    <source>
        <dbReference type="Pfam" id="PF15511"/>
    </source>
</evidence>
<dbReference type="SUPFAM" id="SSF47113">
    <property type="entry name" value="Histone-fold"/>
    <property type="match status" value="1"/>
</dbReference>
<dbReference type="AlphaFoldDB" id="A0A7S1S822"/>
<feature type="compositionally biased region" description="Basic and acidic residues" evidence="10">
    <location>
        <begin position="75"/>
        <end position="92"/>
    </location>
</feature>
<comment type="subunit">
    <text evidence="4 9">The nucleosome is a histone octamer containing two molecules each of H2A, H2B, H3 and H4 assembled in one H3-H4 heterotetramer and two H2A-H2B heterodimers. The octamer wraps approximately 147 bp of DNA.</text>
</comment>
<sequence>MAKSLPRQVLPKPAQVLRPELRAAVRKALAPPPPVLGAEVRATDVEQLKKGLAIIACLAKGIRPAPEDLPSGLPRPERLPPTRELRQARASVRERRAPVREVRLGKGGAKRTQKVIRERTAGITQADMRRLARRAGCQRVAQTIYEEARSALSGFLEKVLKDVTVYTEYARRKTASPQDVILSLRRQGRIMYGRGH</sequence>
<gene>
    <name evidence="12" type="ORF">ACAT0790_LOCUS63442</name>
</gene>
<keyword evidence="6 9" id="KW-0238">DNA-binding</keyword>
<evidence type="ECO:0000256" key="7">
    <source>
        <dbReference type="ARBA" id="ARBA00023242"/>
    </source>
</evidence>
<evidence type="ECO:0000256" key="2">
    <source>
        <dbReference type="ARBA" id="ARBA00004286"/>
    </source>
</evidence>
<dbReference type="SMART" id="SM00417">
    <property type="entry name" value="H4"/>
    <property type="match status" value="1"/>
</dbReference>
<dbReference type="InterPro" id="IPR001951">
    <property type="entry name" value="Histone_H4"/>
</dbReference>
<evidence type="ECO:0000256" key="4">
    <source>
        <dbReference type="ARBA" id="ARBA00011538"/>
    </source>
</evidence>
<dbReference type="GO" id="GO:0005634">
    <property type="term" value="C:nucleus"/>
    <property type="evidence" value="ECO:0007669"/>
    <property type="project" value="UniProtKB-SubCell"/>
</dbReference>
<dbReference type="InterPro" id="IPR035425">
    <property type="entry name" value="CENP-T/H4_C"/>
</dbReference>
<evidence type="ECO:0000256" key="8">
    <source>
        <dbReference type="ARBA" id="ARBA00023269"/>
    </source>
</evidence>
<comment type="function">
    <text evidence="9">Core component of nucleosome. Nucleosomes wrap and compact DNA into chromatin, limiting DNA accessibility to the cellular machineries which require DNA as a template. Histones thereby play a central role in transcription regulation, DNA repair, DNA replication and chromosomal stability. DNA accessibility is regulated via a complex set of post-translational modifications of histones, also called histone code, and nucleosome remodeling.</text>
</comment>
<dbReference type="InterPro" id="IPR009072">
    <property type="entry name" value="Histone-fold"/>
</dbReference>
<comment type="subcellular location">
    <subcellularLocation>
        <location evidence="2">Chromosome</location>
    </subcellularLocation>
    <subcellularLocation>
        <location evidence="1">Nucleus</location>
    </subcellularLocation>
</comment>
<protein>
    <recommendedName>
        <fullName evidence="9">Histone H4</fullName>
    </recommendedName>
</protein>
<name>A0A7S1S822_ALECA</name>
<keyword evidence="8 9" id="KW-0544">Nucleosome core</keyword>
<evidence type="ECO:0000313" key="12">
    <source>
        <dbReference type="EMBL" id="CAD9186668.1"/>
    </source>
</evidence>
<accession>A0A7S1S822</accession>
<evidence type="ECO:0000256" key="1">
    <source>
        <dbReference type="ARBA" id="ARBA00004123"/>
    </source>
</evidence>
<dbReference type="PANTHER" id="PTHR10484">
    <property type="entry name" value="HISTONE H4"/>
    <property type="match status" value="1"/>
</dbReference>
<evidence type="ECO:0000256" key="5">
    <source>
        <dbReference type="ARBA" id="ARBA00022454"/>
    </source>
</evidence>
<dbReference type="GO" id="GO:0000786">
    <property type="term" value="C:nucleosome"/>
    <property type="evidence" value="ECO:0007669"/>
    <property type="project" value="UniProtKB-KW"/>
</dbReference>
<dbReference type="Pfam" id="PF15511">
    <property type="entry name" value="CENP-T_C"/>
    <property type="match status" value="1"/>
</dbReference>
<evidence type="ECO:0000256" key="9">
    <source>
        <dbReference type="RuleBase" id="RU000528"/>
    </source>
</evidence>
<dbReference type="Gene3D" id="1.10.20.10">
    <property type="entry name" value="Histone, subunit A"/>
    <property type="match status" value="1"/>
</dbReference>
<dbReference type="GO" id="GO:0030527">
    <property type="term" value="F:structural constituent of chromatin"/>
    <property type="evidence" value="ECO:0007669"/>
    <property type="project" value="InterPro"/>
</dbReference>
<dbReference type="EMBL" id="HBGE01106317">
    <property type="protein sequence ID" value="CAD9186668.1"/>
    <property type="molecule type" value="Transcribed_RNA"/>
</dbReference>